<comment type="caution">
    <text evidence="1">The sequence shown here is derived from an EMBL/GenBank/DDBJ whole genome shotgun (WGS) entry which is preliminary data.</text>
</comment>
<evidence type="ECO:0000313" key="1">
    <source>
        <dbReference type="EMBL" id="MDN0050032.1"/>
    </source>
</evidence>
<reference evidence="1" key="1">
    <citation type="submission" date="2023-06" db="EMBL/GenBank/DDBJ databases">
        <authorList>
            <person name="Zeman M."/>
            <person name="Kubasova T."/>
            <person name="Jahodarova E."/>
            <person name="Nykrynova M."/>
            <person name="Rychlik I."/>
        </authorList>
    </citation>
    <scope>NUCLEOTIDE SEQUENCE</scope>
    <source>
        <strain evidence="1">84_SSukc20</strain>
    </source>
</reference>
<accession>A0ABT7X7H8</accession>
<protein>
    <submittedName>
        <fullName evidence="1">Uncharacterized protein</fullName>
    </submittedName>
</protein>
<name>A0ABT7X7H8_9BACE</name>
<dbReference type="Proteomes" id="UP001167871">
    <property type="component" value="Unassembled WGS sequence"/>
</dbReference>
<dbReference type="EMBL" id="JAUEII010000026">
    <property type="protein sequence ID" value="MDN0050032.1"/>
    <property type="molecule type" value="Genomic_DNA"/>
</dbReference>
<gene>
    <name evidence="1" type="ORF">QVO10_11655</name>
</gene>
<reference evidence="1" key="2">
    <citation type="submission" date="2024-05" db="EMBL/GenBank/DDBJ databases">
        <title>Identification and characterization of horizontal gene transfer across gut microbiota members of farm animals based on homology search.</title>
        <authorList>
            <person name="Schwarzerova J."/>
            <person name="Nykrynova M."/>
            <person name="Jureckova K."/>
            <person name="Cejkova D."/>
            <person name="Rychlik I."/>
        </authorList>
    </citation>
    <scope>NUCLEOTIDE SEQUENCE</scope>
    <source>
        <strain evidence="1">84_SSukc20</strain>
    </source>
</reference>
<sequence length="118" mass="14266">MDTLVKQFIEKRDSDDWFTTDLRVNLIWDDSKYVEMISLVKEIILKYKTNYLIPKDLVYFFSIEVDMIISICRNDLFFNVSSNIIGDHTKYKELVENRISELEELKYKVYFGESEKLW</sequence>
<evidence type="ECO:0000313" key="2">
    <source>
        <dbReference type="Proteomes" id="UP001167871"/>
    </source>
</evidence>
<organism evidence="1 2">
    <name type="scientific">Bacteroides gallinaceum</name>
    <dbReference type="NCBI Taxonomy" id="1462571"/>
    <lineage>
        <taxon>Bacteria</taxon>
        <taxon>Pseudomonadati</taxon>
        <taxon>Bacteroidota</taxon>
        <taxon>Bacteroidia</taxon>
        <taxon>Bacteroidales</taxon>
        <taxon>Bacteroidaceae</taxon>
        <taxon>Bacteroides</taxon>
    </lineage>
</organism>
<keyword evidence="2" id="KW-1185">Reference proteome</keyword>
<proteinExistence type="predicted"/>